<evidence type="ECO:0000256" key="3">
    <source>
        <dbReference type="ARBA" id="ARBA00023306"/>
    </source>
</evidence>
<reference evidence="10" key="1">
    <citation type="journal article" date="2020" name="Fungal Divers.">
        <title>Resolving the Mortierellaceae phylogeny through synthesis of multi-gene phylogenetics and phylogenomics.</title>
        <authorList>
            <person name="Vandepol N."/>
            <person name="Liber J."/>
            <person name="Desiro A."/>
            <person name="Na H."/>
            <person name="Kennedy M."/>
            <person name="Barry K."/>
            <person name="Grigoriev I.V."/>
            <person name="Miller A.N."/>
            <person name="O'Donnell K."/>
            <person name="Stajich J.E."/>
            <person name="Bonito G."/>
        </authorList>
    </citation>
    <scope>NUCLEOTIDE SEQUENCE</scope>
    <source>
        <strain evidence="10">MES-2147</strain>
    </source>
</reference>
<evidence type="ECO:0000256" key="5">
    <source>
        <dbReference type="ARBA" id="ARBA00044801"/>
    </source>
</evidence>
<keyword evidence="8" id="KW-0732">Signal</keyword>
<dbReference type="GO" id="GO:0005829">
    <property type="term" value="C:cytosol"/>
    <property type="evidence" value="ECO:0007669"/>
    <property type="project" value="TreeGrafter"/>
</dbReference>
<evidence type="ECO:0000256" key="1">
    <source>
        <dbReference type="ARBA" id="ARBA00008384"/>
    </source>
</evidence>
<evidence type="ECO:0000256" key="2">
    <source>
        <dbReference type="ARBA" id="ARBA00022618"/>
    </source>
</evidence>
<keyword evidence="2" id="KW-0132">Cell division</keyword>
<dbReference type="GO" id="GO:0051301">
    <property type="term" value="P:cell division"/>
    <property type="evidence" value="ECO:0007669"/>
    <property type="project" value="UniProtKB-KW"/>
</dbReference>
<evidence type="ECO:0000256" key="4">
    <source>
        <dbReference type="ARBA" id="ARBA00044746"/>
    </source>
</evidence>
<protein>
    <recommendedName>
        <fullName evidence="5">Ataxin-10 homolog</fullName>
    </recommendedName>
    <alternativeName>
        <fullName evidence="6">Copper transport protein 86</fullName>
    </alternativeName>
</protein>
<keyword evidence="11" id="KW-1185">Reference proteome</keyword>
<dbReference type="InterPro" id="IPR051374">
    <property type="entry name" value="Ataxin-10/CTR86_families"/>
</dbReference>
<comment type="function">
    <text evidence="4">May play a role in the regulation of cytokinesis.</text>
</comment>
<dbReference type="InterPro" id="IPR019156">
    <property type="entry name" value="Ataxin-10_domain"/>
</dbReference>
<dbReference type="PANTHER" id="PTHR13255:SF0">
    <property type="entry name" value="ATAXIN-10"/>
    <property type="match status" value="1"/>
</dbReference>
<dbReference type="OrthoDB" id="379794at2759"/>
<feature type="region of interest" description="Disordered" evidence="7">
    <location>
        <begin position="253"/>
        <end position="274"/>
    </location>
</feature>
<dbReference type="EMBL" id="JAAAHW010000157">
    <property type="protein sequence ID" value="KAG0005882.1"/>
    <property type="molecule type" value="Genomic_DNA"/>
</dbReference>
<sequence length="778" mass="86348">MSSELLVLALQSLAGTTVLDTSHEQKLEAVAKRLQVDAEFRSELRLLTSVWSDVALILSKAVKEGLDPAQVERMLLVFRIVRNGVAGVTENQDQAREANIPNLIQEIVSYAAHTHYGNMSYILMLRAGVQALSNLLTGNNASKDYIWKSLIVKAPSPSCDQNLLREHSAMLFSTSAGRKLLFQLANESHAASGKEERKSFEMIYTLFKHLIGMDYFPELFVSLQDNQEDMEEYEIRYHGENFHKKDEKLSTLEDAQDKGADIKANKGGKQEKKDRSYLSAEQVVLLKMIDSQIYSHHQQQQSSFRQQQAQNGDLLHDTGPPVSQETVAYLTTIFAKLSELTIDVFKTLDQPGIGKHGVEDLTNLSSGMMVLLGCFVYLSLCEDGHVKDSTPDRLYEGVEGEIERPGKLLAVPAWFKSQHMTMVNGGVVENAIRLLQQADVSLARVTKLVTSSSPGRTNTPTPAAPSTAPRSMNANSESTLLSNTSTAQGQGAFFVGLKLDIVQLVGNMSYRSRDVQDRIRNCSGLIVMLSQCNIDDANPFLREYAIVAMRNILETNAENQAIIAELKPIEAVDHPVLQEARVQAHLDTQTGRPVLTQRKAINVKKRIEESSTSTSEVKTDEATSRAPKQQKHYGTNDSHDVKQHIQSTIQGLVKLTTDLIRCGIMATFNYINTIMAEHPSINSGSDNIRTRHVKFQYINDGKHGFFKTLVKGLYHGEDKIRRTGASFDLAVETIKLFKAIPGDKNDELQRIHDSLDNGAPTSYLDANTLSGPSRTNSC</sequence>
<comment type="caution">
    <text evidence="10">The sequence shown here is derived from an EMBL/GenBank/DDBJ whole genome shotgun (WGS) entry which is preliminary data.</text>
</comment>
<dbReference type="PANTHER" id="PTHR13255">
    <property type="entry name" value="ATAXIN-10"/>
    <property type="match status" value="1"/>
</dbReference>
<organism evidence="10 11">
    <name type="scientific">Modicella reniformis</name>
    <dbReference type="NCBI Taxonomy" id="1440133"/>
    <lineage>
        <taxon>Eukaryota</taxon>
        <taxon>Fungi</taxon>
        <taxon>Fungi incertae sedis</taxon>
        <taxon>Mucoromycota</taxon>
        <taxon>Mortierellomycotina</taxon>
        <taxon>Mortierellomycetes</taxon>
        <taxon>Mortierellales</taxon>
        <taxon>Mortierellaceae</taxon>
        <taxon>Modicella</taxon>
    </lineage>
</organism>
<proteinExistence type="inferred from homology"/>
<name>A0A9P6MKJ9_9FUNG</name>
<accession>A0A9P6MKJ9</accession>
<comment type="similarity">
    <text evidence="1">Belongs to the ataxin-10 family.</text>
</comment>
<feature type="domain" description="Ataxin-10" evidence="9">
    <location>
        <begin position="498"/>
        <end position="592"/>
    </location>
</feature>
<evidence type="ECO:0000256" key="7">
    <source>
        <dbReference type="SAM" id="MobiDB-lite"/>
    </source>
</evidence>
<evidence type="ECO:0000313" key="10">
    <source>
        <dbReference type="EMBL" id="KAG0005882.1"/>
    </source>
</evidence>
<dbReference type="Proteomes" id="UP000749646">
    <property type="component" value="Unassembled WGS sequence"/>
</dbReference>
<feature type="region of interest" description="Disordered" evidence="7">
    <location>
        <begin position="449"/>
        <end position="478"/>
    </location>
</feature>
<feature type="compositionally biased region" description="Low complexity" evidence="7">
    <location>
        <begin position="457"/>
        <end position="478"/>
    </location>
</feature>
<dbReference type="Pfam" id="PF09759">
    <property type="entry name" value="Atx10homo_assoc"/>
    <property type="match status" value="1"/>
</dbReference>
<keyword evidence="3" id="KW-0131">Cell cycle</keyword>
<feature type="chain" id="PRO_5040395060" description="Ataxin-10 homolog" evidence="8">
    <location>
        <begin position="17"/>
        <end position="778"/>
    </location>
</feature>
<evidence type="ECO:0000313" key="11">
    <source>
        <dbReference type="Proteomes" id="UP000749646"/>
    </source>
</evidence>
<feature type="region of interest" description="Disordered" evidence="7">
    <location>
        <begin position="605"/>
        <end position="641"/>
    </location>
</feature>
<evidence type="ECO:0000256" key="8">
    <source>
        <dbReference type="SAM" id="SignalP"/>
    </source>
</evidence>
<feature type="signal peptide" evidence="8">
    <location>
        <begin position="1"/>
        <end position="16"/>
    </location>
</feature>
<evidence type="ECO:0000259" key="9">
    <source>
        <dbReference type="Pfam" id="PF09759"/>
    </source>
</evidence>
<dbReference type="SUPFAM" id="SSF48371">
    <property type="entry name" value="ARM repeat"/>
    <property type="match status" value="1"/>
</dbReference>
<dbReference type="AlphaFoldDB" id="A0A9P6MKJ9"/>
<evidence type="ECO:0000256" key="6">
    <source>
        <dbReference type="ARBA" id="ARBA00044805"/>
    </source>
</evidence>
<gene>
    <name evidence="10" type="ORF">BGZ65_009910</name>
</gene>
<dbReference type="InterPro" id="IPR016024">
    <property type="entry name" value="ARM-type_fold"/>
</dbReference>